<gene>
    <name evidence="2" type="ORF">E2C01_096422</name>
</gene>
<feature type="region of interest" description="Disordered" evidence="1">
    <location>
        <begin position="1"/>
        <end position="87"/>
    </location>
</feature>
<reference evidence="2 3" key="1">
    <citation type="submission" date="2019-05" db="EMBL/GenBank/DDBJ databases">
        <title>Another draft genome of Portunus trituberculatus and its Hox gene families provides insights of decapod evolution.</title>
        <authorList>
            <person name="Jeong J.-H."/>
            <person name="Song I."/>
            <person name="Kim S."/>
            <person name="Choi T."/>
            <person name="Kim D."/>
            <person name="Ryu S."/>
            <person name="Kim W."/>
        </authorList>
    </citation>
    <scope>NUCLEOTIDE SEQUENCE [LARGE SCALE GENOMIC DNA]</scope>
    <source>
        <tissue evidence="2">Muscle</tissue>
    </source>
</reference>
<protein>
    <submittedName>
        <fullName evidence="2">Uncharacterized protein</fullName>
    </submittedName>
</protein>
<feature type="compositionally biased region" description="Polar residues" evidence="1">
    <location>
        <begin position="1"/>
        <end position="14"/>
    </location>
</feature>
<dbReference type="EMBL" id="VSRR010124943">
    <property type="protein sequence ID" value="MPD00917.1"/>
    <property type="molecule type" value="Genomic_DNA"/>
</dbReference>
<sequence length="131" mass="14230">MISCSDGNTLTLTPNRAPPASPHVRLSPAALIRTSSASMTTSDVTPVPSPPSLPRPSTISPPPPRRPVPREHTPSFPRCPAHPPPSHAQPRLSLDALFYSNIFWVQGCSLSHLDIVPTYCIDGRVRFAYFP</sequence>
<evidence type="ECO:0000256" key="1">
    <source>
        <dbReference type="SAM" id="MobiDB-lite"/>
    </source>
</evidence>
<keyword evidence="3" id="KW-1185">Reference proteome</keyword>
<name>A0A5B7K2Y3_PORTR</name>
<accession>A0A5B7K2Y3</accession>
<dbReference type="AlphaFoldDB" id="A0A5B7K2Y3"/>
<feature type="compositionally biased region" description="Pro residues" evidence="1">
    <location>
        <begin position="47"/>
        <end position="66"/>
    </location>
</feature>
<comment type="caution">
    <text evidence="2">The sequence shown here is derived from an EMBL/GenBank/DDBJ whole genome shotgun (WGS) entry which is preliminary data.</text>
</comment>
<proteinExistence type="predicted"/>
<organism evidence="2 3">
    <name type="scientific">Portunus trituberculatus</name>
    <name type="common">Swimming crab</name>
    <name type="synonym">Neptunus trituberculatus</name>
    <dbReference type="NCBI Taxonomy" id="210409"/>
    <lineage>
        <taxon>Eukaryota</taxon>
        <taxon>Metazoa</taxon>
        <taxon>Ecdysozoa</taxon>
        <taxon>Arthropoda</taxon>
        <taxon>Crustacea</taxon>
        <taxon>Multicrustacea</taxon>
        <taxon>Malacostraca</taxon>
        <taxon>Eumalacostraca</taxon>
        <taxon>Eucarida</taxon>
        <taxon>Decapoda</taxon>
        <taxon>Pleocyemata</taxon>
        <taxon>Brachyura</taxon>
        <taxon>Eubrachyura</taxon>
        <taxon>Portunoidea</taxon>
        <taxon>Portunidae</taxon>
        <taxon>Portuninae</taxon>
        <taxon>Portunus</taxon>
    </lineage>
</organism>
<evidence type="ECO:0000313" key="2">
    <source>
        <dbReference type="EMBL" id="MPD00917.1"/>
    </source>
</evidence>
<evidence type="ECO:0000313" key="3">
    <source>
        <dbReference type="Proteomes" id="UP000324222"/>
    </source>
</evidence>
<dbReference type="Proteomes" id="UP000324222">
    <property type="component" value="Unassembled WGS sequence"/>
</dbReference>